<proteinExistence type="predicted"/>
<sequence length="162" mass="17349">MKISPYLVLAPVAVLSACTAAIPQEPFRAGDVFVMTGLTKDNQGVSQTFTLRGKGTWDKDEWDYDADGTGTNTASLTISAEQDFVSVFDYQEAPVGKTIGSAQVLACLAPVSGPGWKVASGRLLRTTHDNVRTMVATWNTQSKENAYAALIEATGTCVLKRQ</sequence>
<dbReference type="EMBL" id="BMPP01000008">
    <property type="protein sequence ID" value="GGK27302.1"/>
    <property type="molecule type" value="Genomic_DNA"/>
</dbReference>
<protein>
    <recommendedName>
        <fullName evidence="4">PLAT domain-containing protein</fullName>
    </recommendedName>
</protein>
<gene>
    <name evidence="2" type="ORF">GCM10008955_21390</name>
</gene>
<feature type="signal peptide" evidence="1">
    <location>
        <begin position="1"/>
        <end position="20"/>
    </location>
</feature>
<evidence type="ECO:0000313" key="2">
    <source>
        <dbReference type="EMBL" id="GGK27302.1"/>
    </source>
</evidence>
<reference evidence="3" key="1">
    <citation type="journal article" date="2019" name="Int. J. Syst. Evol. Microbiol.">
        <title>The Global Catalogue of Microorganisms (GCM) 10K type strain sequencing project: providing services to taxonomists for standard genome sequencing and annotation.</title>
        <authorList>
            <consortium name="The Broad Institute Genomics Platform"/>
            <consortium name="The Broad Institute Genome Sequencing Center for Infectious Disease"/>
            <person name="Wu L."/>
            <person name="Ma J."/>
        </authorList>
    </citation>
    <scope>NUCLEOTIDE SEQUENCE [LARGE SCALE GENOMIC DNA]</scope>
    <source>
        <strain evidence="3">JCM 30331</strain>
    </source>
</reference>
<comment type="caution">
    <text evidence="2">The sequence shown here is derived from an EMBL/GenBank/DDBJ whole genome shotgun (WGS) entry which is preliminary data.</text>
</comment>
<evidence type="ECO:0008006" key="4">
    <source>
        <dbReference type="Google" id="ProtNLM"/>
    </source>
</evidence>
<evidence type="ECO:0000256" key="1">
    <source>
        <dbReference type="SAM" id="SignalP"/>
    </source>
</evidence>
<evidence type="ECO:0000313" key="3">
    <source>
        <dbReference type="Proteomes" id="UP000647587"/>
    </source>
</evidence>
<accession>A0ABQ2EY93</accession>
<feature type="chain" id="PRO_5045671734" description="PLAT domain-containing protein" evidence="1">
    <location>
        <begin position="21"/>
        <end position="162"/>
    </location>
</feature>
<name>A0ABQ2EY93_9DEIO</name>
<keyword evidence="3" id="KW-1185">Reference proteome</keyword>
<dbReference type="RefSeq" id="WP_189008069.1">
    <property type="nucleotide sequence ID" value="NZ_BMPP01000008.1"/>
</dbReference>
<dbReference type="PROSITE" id="PS51257">
    <property type="entry name" value="PROKAR_LIPOPROTEIN"/>
    <property type="match status" value="1"/>
</dbReference>
<dbReference type="Proteomes" id="UP000647587">
    <property type="component" value="Unassembled WGS sequence"/>
</dbReference>
<keyword evidence="1" id="KW-0732">Signal</keyword>
<organism evidence="2 3">
    <name type="scientific">Deinococcus malanensis</name>
    <dbReference type="NCBI Taxonomy" id="1706855"/>
    <lineage>
        <taxon>Bacteria</taxon>
        <taxon>Thermotogati</taxon>
        <taxon>Deinococcota</taxon>
        <taxon>Deinococci</taxon>
        <taxon>Deinococcales</taxon>
        <taxon>Deinococcaceae</taxon>
        <taxon>Deinococcus</taxon>
    </lineage>
</organism>